<accession>A0A810Q8L7</accession>
<dbReference type="KEGG" id="vcop:MM50RIKEN_23750"/>
<dbReference type="Proteomes" id="UP000681035">
    <property type="component" value="Chromosome"/>
</dbReference>
<dbReference type="EMBL" id="AP023418">
    <property type="protein sequence ID" value="BCK82612.1"/>
    <property type="molecule type" value="Genomic_DNA"/>
</dbReference>
<dbReference type="AlphaFoldDB" id="A0A810Q8L7"/>
<dbReference type="RefSeq" id="WP_213541165.1">
    <property type="nucleotide sequence ID" value="NZ_AP023418.1"/>
</dbReference>
<dbReference type="Pfam" id="PF14206">
    <property type="entry name" value="Cys_rich_CPCC"/>
    <property type="match status" value="1"/>
</dbReference>
<dbReference type="InterPro" id="IPR025983">
    <property type="entry name" value="Cys_rich_CPCC"/>
</dbReference>
<feature type="domain" description="Cysteine-rich CPCC" evidence="1">
    <location>
        <begin position="22"/>
        <end position="77"/>
    </location>
</feature>
<sequence>MHNEQDLKNTPEYRSGMFRIVTCPVCGYPTLDMYWICEHCGWEYDIELQTEDEESPCNGMSLRAYRELYKTGGISMNVTICSRKAAEELLRTDTLSRTAVISFCDPPSVGKPAPTPRWTTPAKRRRCLPWSFTIWI</sequence>
<organism evidence="2 3">
    <name type="scientific">Vescimonas coprocola</name>
    <dbReference type="NCBI Taxonomy" id="2714355"/>
    <lineage>
        <taxon>Bacteria</taxon>
        <taxon>Bacillati</taxon>
        <taxon>Bacillota</taxon>
        <taxon>Clostridia</taxon>
        <taxon>Eubacteriales</taxon>
        <taxon>Oscillospiraceae</taxon>
        <taxon>Vescimonas</taxon>
    </lineage>
</organism>
<reference evidence="2" key="1">
    <citation type="submission" date="2020-09" db="EMBL/GenBank/DDBJ databases">
        <title>New species isolated from human feces.</title>
        <authorList>
            <person name="Kitahara M."/>
            <person name="Shigeno Y."/>
            <person name="Shime M."/>
            <person name="Matsumoto Y."/>
            <person name="Nakamura S."/>
            <person name="Motooka D."/>
            <person name="Fukuoka S."/>
            <person name="Nishikawa H."/>
            <person name="Benno Y."/>
        </authorList>
    </citation>
    <scope>NUCLEOTIDE SEQUENCE</scope>
    <source>
        <strain evidence="2">MM50</strain>
    </source>
</reference>
<evidence type="ECO:0000259" key="1">
    <source>
        <dbReference type="Pfam" id="PF14206"/>
    </source>
</evidence>
<keyword evidence="3" id="KW-1185">Reference proteome</keyword>
<protein>
    <recommendedName>
        <fullName evidence="1">Cysteine-rich CPCC domain-containing protein</fullName>
    </recommendedName>
</protein>
<evidence type="ECO:0000313" key="3">
    <source>
        <dbReference type="Proteomes" id="UP000681035"/>
    </source>
</evidence>
<gene>
    <name evidence="2" type="ORF">MM50RIKEN_23750</name>
</gene>
<name>A0A810Q8L7_9FIRM</name>
<proteinExistence type="predicted"/>
<evidence type="ECO:0000313" key="2">
    <source>
        <dbReference type="EMBL" id="BCK82612.1"/>
    </source>
</evidence>